<proteinExistence type="predicted"/>
<evidence type="ECO:0000313" key="2">
    <source>
        <dbReference type="Proteomes" id="UP000789759"/>
    </source>
</evidence>
<accession>A0A9N9JCA1</accession>
<comment type="caution">
    <text evidence="1">The sequence shown here is derived from an EMBL/GenBank/DDBJ whole genome shotgun (WGS) entry which is preliminary data.</text>
</comment>
<sequence length="145" mass="17282">MTLEYFKRDPEKWGIIGFLNECREEPFERKIDKYLKQLETIVVTGRKNESKKAKKLLDKYRMEPKSDSKKTRKWNKERLRNIHVNKSTINNKFNYGNISAGPINCSTHVTDVTEQFKETRSKKREYKEIDQLDYTESNVINAAEE</sequence>
<name>A0A9N9JCA1_9GLOM</name>
<reference evidence="1" key="1">
    <citation type="submission" date="2021-06" db="EMBL/GenBank/DDBJ databases">
        <authorList>
            <person name="Kallberg Y."/>
            <person name="Tangrot J."/>
            <person name="Rosling A."/>
        </authorList>
    </citation>
    <scope>NUCLEOTIDE SEQUENCE</scope>
    <source>
        <strain evidence="1">FL966</strain>
    </source>
</reference>
<dbReference type="AlphaFoldDB" id="A0A9N9JCA1"/>
<keyword evidence="2" id="KW-1185">Reference proteome</keyword>
<dbReference type="EMBL" id="CAJVQA010022168">
    <property type="protein sequence ID" value="CAG8772509.1"/>
    <property type="molecule type" value="Genomic_DNA"/>
</dbReference>
<evidence type="ECO:0000313" key="1">
    <source>
        <dbReference type="EMBL" id="CAG8772509.1"/>
    </source>
</evidence>
<gene>
    <name evidence="1" type="ORF">CPELLU_LOCUS15946</name>
</gene>
<dbReference type="OrthoDB" id="2437296at2759"/>
<protein>
    <submittedName>
        <fullName evidence="1">21284_t:CDS:1</fullName>
    </submittedName>
</protein>
<dbReference type="Proteomes" id="UP000789759">
    <property type="component" value="Unassembled WGS sequence"/>
</dbReference>
<feature type="non-terminal residue" evidence="1">
    <location>
        <position position="1"/>
    </location>
</feature>
<organism evidence="1 2">
    <name type="scientific">Cetraspora pellucida</name>
    <dbReference type="NCBI Taxonomy" id="1433469"/>
    <lineage>
        <taxon>Eukaryota</taxon>
        <taxon>Fungi</taxon>
        <taxon>Fungi incertae sedis</taxon>
        <taxon>Mucoromycota</taxon>
        <taxon>Glomeromycotina</taxon>
        <taxon>Glomeromycetes</taxon>
        <taxon>Diversisporales</taxon>
        <taxon>Gigasporaceae</taxon>
        <taxon>Cetraspora</taxon>
    </lineage>
</organism>